<sequence length="1936" mass="216666">MVSMSKAVQLQSTDLKIGEIVGFDNDLWPFRSDGQLPDTIFPAEHIEHIIFVLWPTSFKCSVATIRAGLRSHVKKYAPQTVKKTDLNNPDQTKSLAIQFAFISQCRVKAKELTFLVEQPTTRFGKSVTKSKSLEPKRSFGKLLAQGYGYDAVMGPLFDWFQDVAQPKRKNEQERYLTADLLIGGIKNGNCPSEPSSIEFARMVLIYASVLNSLNDQTNLVKAAIELGCLDLERLLKIRTTDSVATVDPTTILDAYSDQKQQSFTAIPALKLAGAVHNKAREAGPDIIASTDALIKAQFSFEVATDTARSWYGESTEGLINLNDEKWAQALSSIQNARTAHKEINRTRNIVSEQESRYWKEITNCLKRDIAVQRAEHIDDTQLIHSALEISKVGQALNEVRPSFYQLQIWREETNDIVSLETLEKLVTSCEADLFNNLATEEYRNEIATYARNHGASGIANLLPSLDSEHLGALIEPTRDHQWGVGEAIILRAAVDKSGTAPKSILAPLINASPNRRRLLLSFIDVENSSTKTSIVLTRILAVERFRTVMLFEPIAQLLDLTSTLMSVEVIGRTVYELAELLRTNASILGSSQDIARLLKQVPNDTEAYNALVSFSKTPATMQGNYRRLKEKAREALETRALKTTDLNKPNINSFLSYIESGELASSVISELCAETDHKVETRHKDQLTRYIAQMEALLKDCISESQHRPDMRLKNLSAKIKKLHRQLRSSNDVGSIEWLEGEIADILEKPRREATLQYLTPIRSYTLESLWTARETEFASQYFEIPEFYYSTTVQCKEVAASCIYWQALNTLPSSLDIVKKLADNDNIKDAVAFSKERNDATVSEYIREVATPICDQLIERASLIKKQFNCSPIEQMEEYALFTKALETLDLSSAADALDLLELIAAEPPTTADTSHGIYDRTANIKKRLLKFEGNHLSSNLHSADLELRWKTVLDSNIKKRCHLTSVEKSFEHVDYLPPHLESLLASFKDENEDPERWLDEDISSEFSDYVQEASEILAFWAKSAHIMINQEKNATYIIWEWFIGFIAERALSIHQLDEASDLASAMDRIFEVSATILNSSSPADCAIQLKDTGELPEHFVQAYENTAHDPVESRNLEKVIEQKEVSDELQTSARLIELVKLEKWAEALDLCSEHTFKHEDYDLTGIFTAFADISPKPNAPAIDCLQAAASWLSGPNELAAQLSESQRLSLAFLLLSGAIAADSDEEMPRVPSSSGGWAEILGRSSAFRKMLLGSMPFRVERILETLVSGNLSLAIAERLWDAATNLNDPHLLRTPILSFMYEHGGSESICRLASRHDSVISTRLSQLFELRAVASARPDLIPVAQSVADQIVSAAKSVPFRNFVKELPTAAHAVKPNLAVYYEGDLCLHDSKKDAVFELPIIVTPNGLVPTKLEANLFDGDDVYFEDSSLRYELSNRPTYFASDFTLRITFGPGWFAKGKSKDGVRIRIRAKTLTGELFSEDIVFRVRSIDPKAYGGARLSTDTLLDLYPGVSNTPAVEETFIGRHEELELLNQVLVSARRPSPVLLTGMRRIGKTSLLFAFHKRLKQPGNATAITFYLSLAERRVEFVAHQRPVSATLFRAISHGLVRPNLSITDQNYALCSRIRQRFDGDWRQARLAIQECYDEESLSDSLIALSAKLIEWLGAPLERFVLLIDEAEALVAPYQAGGEKKLELEQLLQSLREVSQTTGSIGILLAGSNHINVFAREYKNAFFGSSQSIELTGLKDAKEAAALIAPKRVSVFIQFDPSAIEYAFSLCAGMPQFLWQVGATVAHLVRVGSATKRDVRLAVAALIGDNRTELPFKAYEILEPIDSILSLESARERDLLWMLLYRIASASSLVAEDATIPFVIDHALSALDERNSWSRRLRALVDLKVLRMESPTTVRFLVPLFGEGFRAQKYWQEYNARLQGVAQ</sequence>
<dbReference type="EMBL" id="RBSH01000016">
    <property type="protein sequence ID" value="RMS06944.1"/>
    <property type="molecule type" value="Genomic_DNA"/>
</dbReference>
<gene>
    <name evidence="2" type="ORF">ALP74_03776</name>
</gene>
<dbReference type="Gene3D" id="3.40.50.300">
    <property type="entry name" value="P-loop containing nucleotide triphosphate hydrolases"/>
    <property type="match status" value="1"/>
</dbReference>
<dbReference type="InterPro" id="IPR027417">
    <property type="entry name" value="P-loop_NTPase"/>
</dbReference>
<name>A0AB37QX05_9PSED</name>
<comment type="caution">
    <text evidence="2">The sequence shown here is derived from an EMBL/GenBank/DDBJ whole genome shotgun (WGS) entry which is preliminary data.</text>
</comment>
<evidence type="ECO:0000313" key="2">
    <source>
        <dbReference type="EMBL" id="RMS06944.1"/>
    </source>
</evidence>
<evidence type="ECO:0000259" key="1">
    <source>
        <dbReference type="Pfam" id="PF13191"/>
    </source>
</evidence>
<dbReference type="InterPro" id="IPR041664">
    <property type="entry name" value="AAA_16"/>
</dbReference>
<organism evidence="2 3">
    <name type="scientific">Pseudomonas coronafaciens pv. garcae</name>
    <dbReference type="NCBI Taxonomy" id="251653"/>
    <lineage>
        <taxon>Bacteria</taxon>
        <taxon>Pseudomonadati</taxon>
        <taxon>Pseudomonadota</taxon>
        <taxon>Gammaproteobacteria</taxon>
        <taxon>Pseudomonadales</taxon>
        <taxon>Pseudomonadaceae</taxon>
        <taxon>Pseudomonas</taxon>
        <taxon>Pseudomonas coronafaciens</taxon>
    </lineage>
</organism>
<dbReference type="PANTHER" id="PTHR34301:SF8">
    <property type="entry name" value="ATPASE DOMAIN-CONTAINING PROTEIN"/>
    <property type="match status" value="1"/>
</dbReference>
<dbReference type="SUPFAM" id="SSF52540">
    <property type="entry name" value="P-loop containing nucleoside triphosphate hydrolases"/>
    <property type="match status" value="1"/>
</dbReference>
<dbReference type="PANTHER" id="PTHR34301">
    <property type="entry name" value="DNA-BINDING PROTEIN-RELATED"/>
    <property type="match status" value="1"/>
</dbReference>
<dbReference type="Proteomes" id="UP000272613">
    <property type="component" value="Unassembled WGS sequence"/>
</dbReference>
<accession>A0AB37QX05</accession>
<proteinExistence type="predicted"/>
<reference evidence="2 3" key="1">
    <citation type="submission" date="2018-08" db="EMBL/GenBank/DDBJ databases">
        <title>Recombination of ecologically and evolutionarily significant loci maintains genetic cohesion in the Pseudomonas syringae species complex.</title>
        <authorList>
            <person name="Dillon M."/>
            <person name="Thakur S."/>
            <person name="Almeida R.N.D."/>
            <person name="Weir B.S."/>
            <person name="Guttman D.S."/>
        </authorList>
    </citation>
    <scope>NUCLEOTIDE SEQUENCE [LARGE SCALE GENOMIC DNA]</scope>
    <source>
        <strain evidence="2 3">ICMP 5019</strain>
    </source>
</reference>
<dbReference type="Pfam" id="PF13191">
    <property type="entry name" value="AAA_16"/>
    <property type="match status" value="1"/>
</dbReference>
<protein>
    <recommendedName>
        <fullName evidence="1">Orc1-like AAA ATPase domain-containing protein</fullName>
    </recommendedName>
</protein>
<evidence type="ECO:0000313" key="3">
    <source>
        <dbReference type="Proteomes" id="UP000272613"/>
    </source>
</evidence>
<feature type="domain" description="Orc1-like AAA ATPase" evidence="1">
    <location>
        <begin position="1523"/>
        <end position="1687"/>
    </location>
</feature>